<dbReference type="AlphaFoldDB" id="A0AAD4JDR9"/>
<protein>
    <submittedName>
        <fullName evidence="1">Uncharacterized protein</fullName>
    </submittedName>
</protein>
<dbReference type="PANTHER" id="PTHR34278">
    <property type="entry name" value="PROTEIN THI031, PUTATIVE-RELATED"/>
    <property type="match status" value="1"/>
</dbReference>
<organism evidence="1 2">
    <name type="scientific">Perilla frutescens var. hirtella</name>
    <name type="common">Perilla citriodora</name>
    <name type="synonym">Perilla setoyensis</name>
    <dbReference type="NCBI Taxonomy" id="608512"/>
    <lineage>
        <taxon>Eukaryota</taxon>
        <taxon>Viridiplantae</taxon>
        <taxon>Streptophyta</taxon>
        <taxon>Embryophyta</taxon>
        <taxon>Tracheophyta</taxon>
        <taxon>Spermatophyta</taxon>
        <taxon>Magnoliopsida</taxon>
        <taxon>eudicotyledons</taxon>
        <taxon>Gunneridae</taxon>
        <taxon>Pentapetalae</taxon>
        <taxon>asterids</taxon>
        <taxon>lamiids</taxon>
        <taxon>Lamiales</taxon>
        <taxon>Lamiaceae</taxon>
        <taxon>Nepetoideae</taxon>
        <taxon>Elsholtzieae</taxon>
        <taxon>Perilla</taxon>
    </lineage>
</organism>
<dbReference type="EMBL" id="SDAM02000091">
    <property type="protein sequence ID" value="KAH6831303.1"/>
    <property type="molecule type" value="Genomic_DNA"/>
</dbReference>
<dbReference type="PANTHER" id="PTHR34278:SF1">
    <property type="entry name" value="PROTEIN THI031, PUTATIVE-RELATED"/>
    <property type="match status" value="1"/>
</dbReference>
<evidence type="ECO:0000313" key="2">
    <source>
        <dbReference type="Proteomes" id="UP001190926"/>
    </source>
</evidence>
<dbReference type="Proteomes" id="UP001190926">
    <property type="component" value="Unassembled WGS sequence"/>
</dbReference>
<name>A0AAD4JDR9_PERFH</name>
<accession>A0AAD4JDR9</accession>
<gene>
    <name evidence="1" type="ORF">C2S53_009498</name>
</gene>
<sequence>MKREGRQRGMVKTHTILPAPWNPRPSQPSHPVLGLAPTAGQFTKVSTKPTNHSKFTGKCGRPMCHECRFSPVSKSKDKVKGAQRLRSSSDMVSNYKSITWKVVYPASYMRVSGFSATSILDYLDNDDYTDRCYGDDDEDHNGTRVEESDYEISYPPFEIEEMVECEVKNNEINGEDNEDEMSFCDVGLFWQLENGDEDWYLV</sequence>
<evidence type="ECO:0000313" key="1">
    <source>
        <dbReference type="EMBL" id="KAH6831303.1"/>
    </source>
</evidence>
<reference evidence="1 2" key="1">
    <citation type="journal article" date="2021" name="Nat. Commun.">
        <title>Incipient diploidization of the medicinal plant Perilla within 10,000 years.</title>
        <authorList>
            <person name="Zhang Y."/>
            <person name="Shen Q."/>
            <person name="Leng L."/>
            <person name="Zhang D."/>
            <person name="Chen S."/>
            <person name="Shi Y."/>
            <person name="Ning Z."/>
            <person name="Chen S."/>
        </authorList>
    </citation>
    <scope>NUCLEOTIDE SEQUENCE [LARGE SCALE GENOMIC DNA]</scope>
    <source>
        <strain evidence="2">cv. PC099</strain>
    </source>
</reference>
<proteinExistence type="predicted"/>
<comment type="caution">
    <text evidence="1">The sequence shown here is derived from an EMBL/GenBank/DDBJ whole genome shotgun (WGS) entry which is preliminary data.</text>
</comment>
<keyword evidence="2" id="KW-1185">Reference proteome</keyword>